<sequence>MNDTAAARLNLLVVDDEPSQLLTLRDIFEHEGFQVTTCKSFDEALVQCNDHGFAAAILDLQLHGHDGIDLFRQLQQLQPAMRVIIHTGYGSFHSAKDAVNLGAFAYVEKTLEPAELILWVHRAVKDLLSEALSHSEQQFRDLLDDVKAIVWESELPSHRFTFVSQQAESILGFPVRRWIEEPMFLDQRIVDEDRARYGEFRTACAAGNGDRDLELRVTAADGAIVWLHLVAHLVTDSDGNPRMLRGAMFDVTHQKVSEQQLRDMEIQLEHVSRLSTLGEMVAGIAHEINQPLAAIANFAVAAKVAIANDGCEHTVPIESWLENICDQTESCGQIIRGLRSFVKRGHSDYQWIDLNQIVHDSVNLIECNLHNHFADLTCNLCDSPQMVFGNAVQLRQVIVNLLQNACDATRDRENPTVSINVTLGDEYARVAVRDNGSGISDQQQAKIFDAFYTTKEEGIGMGLAISKSIVEAHGGKLSFDSSSDGSTFYVTLPLSNDRPRVDVAKEQASP</sequence>
<evidence type="ECO:0000256" key="7">
    <source>
        <dbReference type="ARBA" id="ARBA00022840"/>
    </source>
</evidence>
<dbReference type="SUPFAM" id="SSF55785">
    <property type="entry name" value="PYP-like sensor domain (PAS domain)"/>
    <property type="match status" value="1"/>
</dbReference>
<name>A0A5B9MF83_9BACT</name>
<dbReference type="SMART" id="SM00387">
    <property type="entry name" value="HATPase_c"/>
    <property type="match status" value="1"/>
</dbReference>
<dbReference type="PANTHER" id="PTHR43065:SF42">
    <property type="entry name" value="TWO-COMPONENT SENSOR PPRA"/>
    <property type="match status" value="1"/>
</dbReference>
<dbReference type="InterPro" id="IPR004358">
    <property type="entry name" value="Sig_transdc_His_kin-like_C"/>
</dbReference>
<dbReference type="NCBIfam" id="TIGR00229">
    <property type="entry name" value="sensory_box"/>
    <property type="match status" value="1"/>
</dbReference>
<dbReference type="InterPro" id="IPR036097">
    <property type="entry name" value="HisK_dim/P_sf"/>
</dbReference>
<dbReference type="InterPro" id="IPR001610">
    <property type="entry name" value="PAC"/>
</dbReference>
<evidence type="ECO:0000256" key="8">
    <source>
        <dbReference type="ARBA" id="ARBA00023012"/>
    </source>
</evidence>
<dbReference type="Pfam" id="PF00512">
    <property type="entry name" value="HisKA"/>
    <property type="match status" value="1"/>
</dbReference>
<dbReference type="InterPro" id="IPR005467">
    <property type="entry name" value="His_kinase_dom"/>
</dbReference>
<dbReference type="PROSITE" id="PS50113">
    <property type="entry name" value="PAC"/>
    <property type="match status" value="1"/>
</dbReference>
<evidence type="ECO:0000259" key="11">
    <source>
        <dbReference type="PROSITE" id="PS50110"/>
    </source>
</evidence>
<evidence type="ECO:0000256" key="9">
    <source>
        <dbReference type="PROSITE-ProRule" id="PRU00169"/>
    </source>
</evidence>
<evidence type="ECO:0000313" key="14">
    <source>
        <dbReference type="Proteomes" id="UP000321353"/>
    </source>
</evidence>
<dbReference type="InterPro" id="IPR036890">
    <property type="entry name" value="HATPase_C_sf"/>
</dbReference>
<comment type="catalytic activity">
    <reaction evidence="1">
        <text>ATP + protein L-histidine = ADP + protein N-phospho-L-histidine.</text>
        <dbReference type="EC" id="2.7.13.3"/>
    </reaction>
</comment>
<evidence type="ECO:0000313" key="13">
    <source>
        <dbReference type="EMBL" id="QEF98264.1"/>
    </source>
</evidence>
<organism evidence="13 14">
    <name type="scientific">Stieleria maiorica</name>
    <dbReference type="NCBI Taxonomy" id="2795974"/>
    <lineage>
        <taxon>Bacteria</taxon>
        <taxon>Pseudomonadati</taxon>
        <taxon>Planctomycetota</taxon>
        <taxon>Planctomycetia</taxon>
        <taxon>Pirellulales</taxon>
        <taxon>Pirellulaceae</taxon>
        <taxon>Stieleria</taxon>
    </lineage>
</organism>
<dbReference type="SMART" id="SM00388">
    <property type="entry name" value="HisKA"/>
    <property type="match status" value="1"/>
</dbReference>
<dbReference type="PROSITE" id="PS50109">
    <property type="entry name" value="HIS_KIN"/>
    <property type="match status" value="1"/>
</dbReference>
<feature type="domain" description="PAC" evidence="12">
    <location>
        <begin position="211"/>
        <end position="263"/>
    </location>
</feature>
<dbReference type="SUPFAM" id="SSF47384">
    <property type="entry name" value="Homodimeric domain of signal transducing histidine kinase"/>
    <property type="match status" value="1"/>
</dbReference>
<dbReference type="RefSeq" id="WP_167546730.1">
    <property type="nucleotide sequence ID" value="NZ_CP036264.1"/>
</dbReference>
<evidence type="ECO:0000256" key="5">
    <source>
        <dbReference type="ARBA" id="ARBA00022741"/>
    </source>
</evidence>
<dbReference type="Pfam" id="PF00989">
    <property type="entry name" value="PAS"/>
    <property type="match status" value="1"/>
</dbReference>
<dbReference type="GO" id="GO:0006355">
    <property type="term" value="P:regulation of DNA-templated transcription"/>
    <property type="evidence" value="ECO:0007669"/>
    <property type="project" value="InterPro"/>
</dbReference>
<dbReference type="InterPro" id="IPR000700">
    <property type="entry name" value="PAS-assoc_C"/>
</dbReference>
<evidence type="ECO:0000259" key="12">
    <source>
        <dbReference type="PROSITE" id="PS50113"/>
    </source>
</evidence>
<feature type="domain" description="Histidine kinase" evidence="10">
    <location>
        <begin position="283"/>
        <end position="496"/>
    </location>
</feature>
<keyword evidence="14" id="KW-1185">Reference proteome</keyword>
<dbReference type="KEGG" id="smam:Mal15_23130"/>
<keyword evidence="3 9" id="KW-0597">Phosphoprotein</keyword>
<reference evidence="13 14" key="1">
    <citation type="submission" date="2019-02" db="EMBL/GenBank/DDBJ databases">
        <title>Planctomycetal bacteria perform biofilm scaping via a novel small molecule.</title>
        <authorList>
            <person name="Jeske O."/>
            <person name="Boedeker C."/>
            <person name="Wiegand S."/>
            <person name="Breitling P."/>
            <person name="Kallscheuer N."/>
            <person name="Jogler M."/>
            <person name="Rohde M."/>
            <person name="Petersen J."/>
            <person name="Medema M.H."/>
            <person name="Surup F."/>
            <person name="Jogler C."/>
        </authorList>
    </citation>
    <scope>NUCLEOTIDE SEQUENCE [LARGE SCALE GENOMIC DNA]</scope>
    <source>
        <strain evidence="13 14">Mal15</strain>
    </source>
</reference>
<dbReference type="Gene3D" id="3.30.450.20">
    <property type="entry name" value="PAS domain"/>
    <property type="match status" value="1"/>
</dbReference>
<accession>A0A5B9MF83</accession>
<dbReference type="Gene3D" id="1.10.287.130">
    <property type="match status" value="1"/>
</dbReference>
<dbReference type="InterPro" id="IPR013767">
    <property type="entry name" value="PAS_fold"/>
</dbReference>
<feature type="domain" description="Response regulatory" evidence="11">
    <location>
        <begin position="10"/>
        <end position="124"/>
    </location>
</feature>
<dbReference type="PRINTS" id="PR00344">
    <property type="entry name" value="BCTRLSENSOR"/>
</dbReference>
<dbReference type="InterPro" id="IPR001789">
    <property type="entry name" value="Sig_transdc_resp-reg_receiver"/>
</dbReference>
<evidence type="ECO:0000256" key="3">
    <source>
        <dbReference type="ARBA" id="ARBA00022553"/>
    </source>
</evidence>
<dbReference type="InterPro" id="IPR003661">
    <property type="entry name" value="HisK_dim/P_dom"/>
</dbReference>
<proteinExistence type="predicted"/>
<keyword evidence="7" id="KW-0067">ATP-binding</keyword>
<keyword evidence="6" id="KW-0418">Kinase</keyword>
<gene>
    <name evidence="13" type="primary">fixL_1</name>
    <name evidence="13" type="ORF">Mal15_23130</name>
</gene>
<dbReference type="PROSITE" id="PS50110">
    <property type="entry name" value="RESPONSE_REGULATORY"/>
    <property type="match status" value="1"/>
</dbReference>
<dbReference type="GO" id="GO:0000155">
    <property type="term" value="F:phosphorelay sensor kinase activity"/>
    <property type="evidence" value="ECO:0007669"/>
    <property type="project" value="InterPro"/>
</dbReference>
<keyword evidence="5" id="KW-0547">Nucleotide-binding</keyword>
<dbReference type="Pfam" id="PF00072">
    <property type="entry name" value="Response_reg"/>
    <property type="match status" value="1"/>
</dbReference>
<dbReference type="EMBL" id="CP036264">
    <property type="protein sequence ID" value="QEF98264.1"/>
    <property type="molecule type" value="Genomic_DNA"/>
</dbReference>
<dbReference type="PANTHER" id="PTHR43065">
    <property type="entry name" value="SENSOR HISTIDINE KINASE"/>
    <property type="match status" value="1"/>
</dbReference>
<dbReference type="InterPro" id="IPR035965">
    <property type="entry name" value="PAS-like_dom_sf"/>
</dbReference>
<dbReference type="Proteomes" id="UP000321353">
    <property type="component" value="Chromosome"/>
</dbReference>
<dbReference type="EC" id="2.7.13.3" evidence="2"/>
<dbReference type="InterPro" id="IPR003594">
    <property type="entry name" value="HATPase_dom"/>
</dbReference>
<dbReference type="InterPro" id="IPR000014">
    <property type="entry name" value="PAS"/>
</dbReference>
<evidence type="ECO:0000256" key="2">
    <source>
        <dbReference type="ARBA" id="ARBA00012438"/>
    </source>
</evidence>
<dbReference type="Pfam" id="PF02518">
    <property type="entry name" value="HATPase_c"/>
    <property type="match status" value="1"/>
</dbReference>
<dbReference type="GO" id="GO:0005524">
    <property type="term" value="F:ATP binding"/>
    <property type="evidence" value="ECO:0007669"/>
    <property type="project" value="UniProtKB-KW"/>
</dbReference>
<evidence type="ECO:0000256" key="4">
    <source>
        <dbReference type="ARBA" id="ARBA00022679"/>
    </source>
</evidence>
<feature type="modified residue" description="4-aspartylphosphate" evidence="9">
    <location>
        <position position="59"/>
    </location>
</feature>
<dbReference type="Gene3D" id="3.30.565.10">
    <property type="entry name" value="Histidine kinase-like ATPase, C-terminal domain"/>
    <property type="match status" value="1"/>
</dbReference>
<dbReference type="AlphaFoldDB" id="A0A5B9MF83"/>
<keyword evidence="8" id="KW-0902">Two-component regulatory system</keyword>
<evidence type="ECO:0000256" key="6">
    <source>
        <dbReference type="ARBA" id="ARBA00022777"/>
    </source>
</evidence>
<dbReference type="Gene3D" id="3.40.50.2300">
    <property type="match status" value="1"/>
</dbReference>
<dbReference type="CDD" id="cd00130">
    <property type="entry name" value="PAS"/>
    <property type="match status" value="1"/>
</dbReference>
<dbReference type="SMART" id="SM00086">
    <property type="entry name" value="PAC"/>
    <property type="match status" value="1"/>
</dbReference>
<dbReference type="SUPFAM" id="SSF55874">
    <property type="entry name" value="ATPase domain of HSP90 chaperone/DNA topoisomerase II/histidine kinase"/>
    <property type="match status" value="1"/>
</dbReference>
<dbReference type="SUPFAM" id="SSF52172">
    <property type="entry name" value="CheY-like"/>
    <property type="match status" value="1"/>
</dbReference>
<keyword evidence="4 13" id="KW-0808">Transferase</keyword>
<dbReference type="SMART" id="SM00448">
    <property type="entry name" value="REC"/>
    <property type="match status" value="1"/>
</dbReference>
<dbReference type="InterPro" id="IPR011006">
    <property type="entry name" value="CheY-like_superfamily"/>
</dbReference>
<protein>
    <recommendedName>
        <fullName evidence="2">histidine kinase</fullName>
        <ecNumber evidence="2">2.7.13.3</ecNumber>
    </recommendedName>
</protein>
<evidence type="ECO:0000256" key="1">
    <source>
        <dbReference type="ARBA" id="ARBA00000085"/>
    </source>
</evidence>
<evidence type="ECO:0000259" key="10">
    <source>
        <dbReference type="PROSITE" id="PS50109"/>
    </source>
</evidence>